<feature type="chain" id="PRO_5040871352" evidence="3">
    <location>
        <begin position="21"/>
        <end position="776"/>
    </location>
</feature>
<dbReference type="GO" id="GO:0005576">
    <property type="term" value="C:extracellular region"/>
    <property type="evidence" value="ECO:0007669"/>
    <property type="project" value="InterPro"/>
</dbReference>
<dbReference type="OrthoDB" id="6145027at2759"/>
<evidence type="ECO:0000256" key="1">
    <source>
        <dbReference type="SAM" id="MobiDB-lite"/>
    </source>
</evidence>
<feature type="signal peptide" evidence="3">
    <location>
        <begin position="1"/>
        <end position="20"/>
    </location>
</feature>
<proteinExistence type="predicted"/>
<sequence>MSLYVLPLGIVSLFVWNVNGLNGSCTTNTYKMDSVNCSVYYQCDVNSQWTQRVCPSSLVFDESKNTCDWPPGSCGLISTQAAMPPPNTTAPAVTTEPVTTQAPNSVTSTTVPSNTTERITQINTTAAQSTSPPDTTNTPYTNSSTAASMTTQTISTPQSTTIVSPSSVAAWPDMTYRYFVPMILMDSSTDKSDLDISISTTSSNVTYIQLRIVSSSVTLYDRRIEVTNYSPIVLTNFSYFLTLETNSTSVCDTLVHLLASDPIYVLLFHKHSDLLAATMASISPISSANYWFIISVAHPENQTFTGFESYIAVVAVENATLVSLAFPLGRLPRVSLKINRIEVAGPRQGLVLLDSMQTLLVVSGADMTGTLVNCSRPVVVFAGAVTDSAGGRRSWALEQLVPAPVSSLVYVTFPSLNLSSEAYRIVAVHSDTTVQVPHVVAQDPTSGEIYFKNAGDAVDLDLTSADLFHVILADKPVQVHKFIWSTLNSSIVADACNLQLVSPRSNNISWMLAPYLTTRSDLLVHLFIITWAFPEPEFLMDGNSLDMPWRNLTEGSYRSNLKGAYLKVDTQHHWVSLNQSEGNFSAYLVISGPGIRMCTSLSHVISQMSTDVYGDWTLCGEQVIKSGFDVLTTTTESQTTTTESQTTEVNSDGVSSDMTTALTSLALASASTTQSTSGNRTVDCNFCWKATNLTLNLTKEELDSVLEAIRAQLFVNHKLTSAYRRSLECAQDFRPVSNGIGFVGITFCISVIFCVIVTDLSSFGRMCRKTVRNDSS</sequence>
<dbReference type="SMART" id="SM00494">
    <property type="entry name" value="ChtBD2"/>
    <property type="match status" value="1"/>
</dbReference>
<keyword evidence="3" id="KW-0732">Signal</keyword>
<dbReference type="GO" id="GO:0008061">
    <property type="term" value="F:chitin binding"/>
    <property type="evidence" value="ECO:0007669"/>
    <property type="project" value="InterPro"/>
</dbReference>
<dbReference type="SUPFAM" id="SSF57625">
    <property type="entry name" value="Invertebrate chitin-binding proteins"/>
    <property type="match status" value="1"/>
</dbReference>
<feature type="compositionally biased region" description="Low complexity" evidence="1">
    <location>
        <begin position="635"/>
        <end position="648"/>
    </location>
</feature>
<feature type="transmembrane region" description="Helical" evidence="2">
    <location>
        <begin position="739"/>
        <end position="760"/>
    </location>
</feature>
<feature type="region of interest" description="Disordered" evidence="1">
    <location>
        <begin position="85"/>
        <end position="157"/>
    </location>
</feature>
<dbReference type="RefSeq" id="XP_055863275.1">
    <property type="nucleotide sequence ID" value="XM_056007300.1"/>
</dbReference>
<dbReference type="AlphaFoldDB" id="A0A9W2YKR5"/>
<keyword evidence="2" id="KW-1133">Transmembrane helix</keyword>
<dbReference type="OMA" id="MVEATHK"/>
<name>A0A9W2YKR5_BIOGL</name>
<gene>
    <name evidence="6" type="primary">LOC106054202</name>
</gene>
<dbReference type="InterPro" id="IPR036508">
    <property type="entry name" value="Chitin-bd_dom_sf"/>
</dbReference>
<accession>A0A9W2YKR5</accession>
<evidence type="ECO:0000256" key="2">
    <source>
        <dbReference type="SAM" id="Phobius"/>
    </source>
</evidence>
<evidence type="ECO:0000259" key="4">
    <source>
        <dbReference type="PROSITE" id="PS50940"/>
    </source>
</evidence>
<reference evidence="6" key="1">
    <citation type="submission" date="2025-08" db="UniProtKB">
        <authorList>
            <consortium name="RefSeq"/>
        </authorList>
    </citation>
    <scope>IDENTIFICATION</scope>
</reference>
<evidence type="ECO:0000313" key="6">
    <source>
        <dbReference type="RefSeq" id="XP_055863275.1"/>
    </source>
</evidence>
<organism evidence="5 6">
    <name type="scientific">Biomphalaria glabrata</name>
    <name type="common">Bloodfluke planorb</name>
    <name type="synonym">Freshwater snail</name>
    <dbReference type="NCBI Taxonomy" id="6526"/>
    <lineage>
        <taxon>Eukaryota</taxon>
        <taxon>Metazoa</taxon>
        <taxon>Spiralia</taxon>
        <taxon>Lophotrochozoa</taxon>
        <taxon>Mollusca</taxon>
        <taxon>Gastropoda</taxon>
        <taxon>Heterobranchia</taxon>
        <taxon>Euthyneura</taxon>
        <taxon>Panpulmonata</taxon>
        <taxon>Hygrophila</taxon>
        <taxon>Lymnaeoidea</taxon>
        <taxon>Planorbidae</taxon>
        <taxon>Biomphalaria</taxon>
    </lineage>
</organism>
<feature type="region of interest" description="Disordered" evidence="1">
    <location>
        <begin position="635"/>
        <end position="655"/>
    </location>
</feature>
<keyword evidence="2" id="KW-0472">Membrane</keyword>
<feature type="compositionally biased region" description="Low complexity" evidence="1">
    <location>
        <begin position="89"/>
        <end position="116"/>
    </location>
</feature>
<dbReference type="PROSITE" id="PS50940">
    <property type="entry name" value="CHIT_BIND_II"/>
    <property type="match status" value="1"/>
</dbReference>
<keyword evidence="5" id="KW-1185">Reference proteome</keyword>
<dbReference type="GeneID" id="106054202"/>
<evidence type="ECO:0000313" key="5">
    <source>
        <dbReference type="Proteomes" id="UP001165740"/>
    </source>
</evidence>
<evidence type="ECO:0000256" key="3">
    <source>
        <dbReference type="SAM" id="SignalP"/>
    </source>
</evidence>
<keyword evidence="2" id="KW-0812">Transmembrane</keyword>
<dbReference type="Pfam" id="PF01607">
    <property type="entry name" value="CBM_14"/>
    <property type="match status" value="1"/>
</dbReference>
<dbReference type="Proteomes" id="UP001165740">
    <property type="component" value="Chromosome 12"/>
</dbReference>
<dbReference type="InterPro" id="IPR002557">
    <property type="entry name" value="Chitin-bd_dom"/>
</dbReference>
<dbReference type="Gene3D" id="2.170.140.10">
    <property type="entry name" value="Chitin binding domain"/>
    <property type="match status" value="1"/>
</dbReference>
<feature type="compositionally biased region" description="Polar residues" evidence="1">
    <location>
        <begin position="117"/>
        <end position="149"/>
    </location>
</feature>
<feature type="domain" description="Chitin-binding type-2" evidence="4">
    <location>
        <begin position="22"/>
        <end position="76"/>
    </location>
</feature>
<protein>
    <submittedName>
        <fullName evidence="6">Uncharacterized protein LOC106054202 isoform X1</fullName>
    </submittedName>
</protein>